<protein>
    <submittedName>
        <fullName evidence="2">Uncharacterized protein</fullName>
    </submittedName>
</protein>
<sequence length="274" mass="31278">MANSQCRLTIDDQILVAHCVAVSFEGNPRNLESPHRRTVELKAKKLADLLSPLNRCFVTSGYNFWRWMRAKSDYATDQVANFHDGDSDKGDDDSDEDDDTQNQSVGADNLVSTTSLRACDVTIFYTHLPNLLPTEALVGTKLLDIPLTLIELERNASRQMEPDDRIFTVEVNLTKAKKQLGQQANLVFSNHRFDRLKFVIGMAVVAEVWCYAEFWRRDQPPPTTDPKAEVKWFLPDHAWSELLYWGSNESERHVHIVIERMREVISSCGIDPVL</sequence>
<accession>A0A8H3E253</accession>
<proteinExistence type="predicted"/>
<dbReference type="Proteomes" id="UP000663827">
    <property type="component" value="Unassembled WGS sequence"/>
</dbReference>
<evidence type="ECO:0000256" key="1">
    <source>
        <dbReference type="SAM" id="MobiDB-lite"/>
    </source>
</evidence>
<organism evidence="2 3">
    <name type="scientific">Rhizoctonia solani</name>
    <dbReference type="NCBI Taxonomy" id="456999"/>
    <lineage>
        <taxon>Eukaryota</taxon>
        <taxon>Fungi</taxon>
        <taxon>Dikarya</taxon>
        <taxon>Basidiomycota</taxon>
        <taxon>Agaricomycotina</taxon>
        <taxon>Agaricomycetes</taxon>
        <taxon>Cantharellales</taxon>
        <taxon>Ceratobasidiaceae</taxon>
        <taxon>Rhizoctonia</taxon>
    </lineage>
</organism>
<feature type="region of interest" description="Disordered" evidence="1">
    <location>
        <begin position="80"/>
        <end position="107"/>
    </location>
</feature>
<dbReference type="EMBL" id="CAJNJQ010002036">
    <property type="protein sequence ID" value="CAE7159146.1"/>
    <property type="molecule type" value="Genomic_DNA"/>
</dbReference>
<dbReference type="AlphaFoldDB" id="A0A8H3E253"/>
<evidence type="ECO:0000313" key="3">
    <source>
        <dbReference type="Proteomes" id="UP000663827"/>
    </source>
</evidence>
<name>A0A8H3E253_9AGAM</name>
<evidence type="ECO:0000313" key="2">
    <source>
        <dbReference type="EMBL" id="CAE7159146.1"/>
    </source>
</evidence>
<reference evidence="2" key="1">
    <citation type="submission" date="2021-01" db="EMBL/GenBank/DDBJ databases">
        <authorList>
            <person name="Kaushik A."/>
        </authorList>
    </citation>
    <scope>NUCLEOTIDE SEQUENCE</scope>
    <source>
        <strain evidence="2">AG5</strain>
    </source>
</reference>
<gene>
    <name evidence="2" type="ORF">RDB_LOCUS97224</name>
</gene>
<comment type="caution">
    <text evidence="2">The sequence shown here is derived from an EMBL/GenBank/DDBJ whole genome shotgun (WGS) entry which is preliminary data.</text>
</comment>
<feature type="compositionally biased region" description="Acidic residues" evidence="1">
    <location>
        <begin position="89"/>
        <end position="100"/>
    </location>
</feature>